<dbReference type="AlphaFoldDB" id="A0A4S3M589"/>
<dbReference type="Proteomes" id="UP000305939">
    <property type="component" value="Unassembled WGS sequence"/>
</dbReference>
<comment type="caution">
    <text evidence="1">The sequence shown here is derived from an EMBL/GenBank/DDBJ whole genome shotgun (WGS) entry which is preliminary data.</text>
</comment>
<proteinExistence type="predicted"/>
<accession>A0A4S3M589</accession>
<dbReference type="Pfam" id="PF03747">
    <property type="entry name" value="ADP_ribosyl_GH"/>
    <property type="match status" value="1"/>
</dbReference>
<dbReference type="SUPFAM" id="SSF101478">
    <property type="entry name" value="ADP-ribosylglycohydrolase"/>
    <property type="match status" value="1"/>
</dbReference>
<keyword evidence="1" id="KW-0378">Hydrolase</keyword>
<sequence>MIITGILLTLQVSGQHVAKTENHLHKPARIIGDSLWVSKSAYADKLYGFWLGQCIGNWTGLVTEMDKIGNVGDTKTGAFYTRDEWGQPDEPSIWGEGVPSELSKNIDFVFKGQGEIWGADDDTDMEYMYQHLLLTHKTPYLTPKQIRQGWLHHIHEKEENYLWVSNQKAFDLMQNGMLPPATSDPENNPHFDMIDAQLTTEIFGLFAPGHPETALKMAWLPIRVTARKEAALIAEFYITMHSLAILPSNQEPESQIMEIATIARAQVPDTTYVAKMFDFVASCYISGIPWEATRDSVYNRYQVQQMDGYTVTSRNLYCNGCFAGGINFAASLISLFYGKGNLPETIKIGTLAGWDSDNPTATWGGLLGFIYGKDGIEKAFGRSFSDKFNIHRTRKNFEPYAIDNFRHMAINGVKVTEMTILKELNGRVDKGSNSWVIPWNIPKK</sequence>
<evidence type="ECO:0000313" key="1">
    <source>
        <dbReference type="EMBL" id="THD70025.1"/>
    </source>
</evidence>
<dbReference type="InterPro" id="IPR005502">
    <property type="entry name" value="Ribosyl_crysJ1"/>
</dbReference>
<keyword evidence="2" id="KW-1185">Reference proteome</keyword>
<evidence type="ECO:0000313" key="2">
    <source>
        <dbReference type="Proteomes" id="UP000305939"/>
    </source>
</evidence>
<name>A0A4S3M589_9FLAO</name>
<dbReference type="GO" id="GO:0016787">
    <property type="term" value="F:hydrolase activity"/>
    <property type="evidence" value="ECO:0007669"/>
    <property type="project" value="UniProtKB-KW"/>
</dbReference>
<dbReference type="EMBL" id="SSMC01000001">
    <property type="protein sequence ID" value="THD70025.1"/>
    <property type="molecule type" value="Genomic_DNA"/>
</dbReference>
<gene>
    <name evidence="1" type="ORF">E7Z59_04260</name>
</gene>
<reference evidence="1 2" key="1">
    <citation type="submission" date="2019-04" db="EMBL/GenBank/DDBJ databases">
        <title>Draft genome sequence of Robertkochia marina CC-AMO-30D.</title>
        <authorList>
            <person name="Hameed A."/>
            <person name="Lin S.-Y."/>
            <person name="Shahina M."/>
            <person name="Lai W.-A."/>
            <person name="Young C.-C."/>
        </authorList>
    </citation>
    <scope>NUCLEOTIDE SEQUENCE [LARGE SCALE GENOMIC DNA]</scope>
    <source>
        <strain evidence="1 2">CC-AMO-30D</strain>
    </source>
</reference>
<protein>
    <submittedName>
        <fullName evidence="1">ADP-ribosylglycohydrolase family protein</fullName>
    </submittedName>
</protein>
<dbReference type="InterPro" id="IPR036705">
    <property type="entry name" value="Ribosyl_crysJ1_sf"/>
</dbReference>
<dbReference type="Gene3D" id="1.10.4080.10">
    <property type="entry name" value="ADP-ribosylation/Crystallin J1"/>
    <property type="match status" value="1"/>
</dbReference>
<dbReference type="OrthoDB" id="9761704at2"/>
<organism evidence="1 2">
    <name type="scientific">Robertkochia marina</name>
    <dbReference type="NCBI Taxonomy" id="1227945"/>
    <lineage>
        <taxon>Bacteria</taxon>
        <taxon>Pseudomonadati</taxon>
        <taxon>Bacteroidota</taxon>
        <taxon>Flavobacteriia</taxon>
        <taxon>Flavobacteriales</taxon>
        <taxon>Flavobacteriaceae</taxon>
        <taxon>Robertkochia</taxon>
    </lineage>
</organism>